<dbReference type="GeneID" id="65096268"/>
<organism evidence="1 2">
    <name type="scientific">Methanospirillum purgamenti</name>
    <dbReference type="NCBI Taxonomy" id="2834276"/>
    <lineage>
        <taxon>Archaea</taxon>
        <taxon>Methanobacteriati</taxon>
        <taxon>Methanobacteriota</taxon>
        <taxon>Stenosarchaea group</taxon>
        <taxon>Methanomicrobia</taxon>
        <taxon>Methanomicrobiales</taxon>
        <taxon>Methanospirillaceae</taxon>
        <taxon>Methanospirillum</taxon>
    </lineage>
</organism>
<dbReference type="RefSeq" id="WP_214420436.1">
    <property type="nucleotide sequence ID" value="NZ_CP075546.1"/>
</dbReference>
<name>A0A8E7B0D7_9EURY</name>
<dbReference type="InterPro" id="IPR036608">
    <property type="entry name" value="MTH777-like_sf"/>
</dbReference>
<evidence type="ECO:0000313" key="1">
    <source>
        <dbReference type="EMBL" id="QVV89644.1"/>
    </source>
</evidence>
<gene>
    <name evidence="1" type="ORF">KHC33_03750</name>
</gene>
<protein>
    <submittedName>
        <fullName evidence="1">DUF1890 family protein</fullName>
    </submittedName>
</protein>
<dbReference type="EMBL" id="CP075546">
    <property type="protein sequence ID" value="QVV89644.1"/>
    <property type="molecule type" value="Genomic_DNA"/>
</dbReference>
<dbReference type="PIRSF" id="PIRSF006600">
    <property type="entry name" value="UCP006600"/>
    <property type="match status" value="1"/>
</dbReference>
<sequence>MPEEPTQRVALLVMGCPKVPVQTSLVLYLSNRMKKAGIRTIIAGTPSARQLIRVADPDGHYTMEMKDLDATIAALAEGTLSVTDSYVFVHNDAGISYAATLESLTKRPVTAIIFGEEAELMTREISFPCTIIAEPAIHNPMPLKRKLEEVAPWDV</sequence>
<dbReference type="Proteomes" id="UP000680656">
    <property type="component" value="Chromosome"/>
</dbReference>
<dbReference type="AlphaFoldDB" id="A0A8E7B0D7"/>
<evidence type="ECO:0000313" key="2">
    <source>
        <dbReference type="Proteomes" id="UP000680656"/>
    </source>
</evidence>
<dbReference type="InterPro" id="IPR012033">
    <property type="entry name" value="UCP006600"/>
</dbReference>
<proteinExistence type="predicted"/>
<accession>A0A8E7B0D7</accession>
<dbReference type="SUPFAM" id="SSF75181">
    <property type="entry name" value="Hypothetical protein MTH777 (MT0777)"/>
    <property type="match status" value="1"/>
</dbReference>
<dbReference type="KEGG" id="mrtj:KHC33_03750"/>
<dbReference type="Gene3D" id="3.40.50.10160">
    <property type="entry name" value="MTH777-like"/>
    <property type="match status" value="1"/>
</dbReference>
<keyword evidence="2" id="KW-1185">Reference proteome</keyword>
<reference evidence="1 2" key="1">
    <citation type="submission" date="2021-05" db="EMBL/GenBank/DDBJ databases">
        <title>A novel Methanospirillum isolate from a pyrite-forming mixed culture.</title>
        <authorList>
            <person name="Bunk B."/>
            <person name="Sproer C."/>
            <person name="Spring S."/>
            <person name="Pester M."/>
        </authorList>
    </citation>
    <scope>NUCLEOTIDE SEQUENCE [LARGE SCALE GENOMIC DNA]</scope>
    <source>
        <strain evidence="1 2">J.3.6.1-F.2.7.3</strain>
    </source>
</reference>
<dbReference type="Pfam" id="PF09001">
    <property type="entry name" value="DUF1890"/>
    <property type="match status" value="1"/>
</dbReference>